<gene>
    <name evidence="2" type="ORF">RM538_01985</name>
</gene>
<keyword evidence="1" id="KW-0472">Membrane</keyword>
<accession>A0ABU2YA82</accession>
<keyword evidence="1" id="KW-0812">Transmembrane</keyword>
<sequence>MSSLLLILVGLILLILSVFILRKFVPRKFNPIVSLVLWVLIGFLAYQLYDSIIGPVRFNKEKEIRYAKVIKKLKDIQAAELAHQDIHRTFVGDFDSLVRFIDTAKFAITTRRDSAYADVEKNRAFGLDPQTGGYIIETVVVDTIGYRTVKDSLYQGTDRYKTMMNVPDTDQQFDLDAGTYIKNETEYSVFEVKVSKDVVLQGLDKDEIIKEKQTISVDGVNGAYIKVGDMNDINTTGNWPKIYDTPAKGQ</sequence>
<dbReference type="EMBL" id="JAVRHZ010000001">
    <property type="protein sequence ID" value="MDT0554756.1"/>
    <property type="molecule type" value="Genomic_DNA"/>
</dbReference>
<name>A0ABU2YA82_9FLAO</name>
<proteinExistence type="predicted"/>
<keyword evidence="1" id="KW-1133">Transmembrane helix</keyword>
<keyword evidence="3" id="KW-1185">Reference proteome</keyword>
<evidence type="ECO:0000256" key="1">
    <source>
        <dbReference type="SAM" id="Phobius"/>
    </source>
</evidence>
<evidence type="ECO:0000313" key="3">
    <source>
        <dbReference type="Proteomes" id="UP001254488"/>
    </source>
</evidence>
<protein>
    <submittedName>
        <fullName evidence="2">Uncharacterized protein</fullName>
    </submittedName>
</protein>
<comment type="caution">
    <text evidence="2">The sequence shown here is derived from an EMBL/GenBank/DDBJ whole genome shotgun (WGS) entry which is preliminary data.</text>
</comment>
<feature type="transmembrane region" description="Helical" evidence="1">
    <location>
        <begin position="32"/>
        <end position="49"/>
    </location>
</feature>
<dbReference type="RefSeq" id="WP_311331714.1">
    <property type="nucleotide sequence ID" value="NZ_JAVRHZ010000001.1"/>
</dbReference>
<dbReference type="Proteomes" id="UP001254488">
    <property type="component" value="Unassembled WGS sequence"/>
</dbReference>
<organism evidence="2 3">
    <name type="scientific">Patiriisocius hiemis</name>
    <dbReference type="NCBI Taxonomy" id="3075604"/>
    <lineage>
        <taxon>Bacteria</taxon>
        <taxon>Pseudomonadati</taxon>
        <taxon>Bacteroidota</taxon>
        <taxon>Flavobacteriia</taxon>
        <taxon>Flavobacteriales</taxon>
        <taxon>Flavobacteriaceae</taxon>
        <taxon>Patiriisocius</taxon>
    </lineage>
</organism>
<reference evidence="2 3" key="1">
    <citation type="submission" date="2023-09" db="EMBL/GenBank/DDBJ databases">
        <authorList>
            <person name="Rey-Velasco X."/>
        </authorList>
    </citation>
    <scope>NUCLEOTIDE SEQUENCE [LARGE SCALE GENOMIC DNA]</scope>
    <source>
        <strain evidence="2 3">W242</strain>
    </source>
</reference>
<evidence type="ECO:0000313" key="2">
    <source>
        <dbReference type="EMBL" id="MDT0554756.1"/>
    </source>
</evidence>